<evidence type="ECO:0000313" key="2">
    <source>
        <dbReference type="Proteomes" id="UP001060085"/>
    </source>
</evidence>
<proteinExistence type="predicted"/>
<keyword evidence="2" id="KW-1185">Reference proteome</keyword>
<gene>
    <name evidence="1" type="ORF">M9H77_33154</name>
</gene>
<evidence type="ECO:0000313" key="1">
    <source>
        <dbReference type="EMBL" id="KAI5647149.1"/>
    </source>
</evidence>
<reference evidence="2" key="1">
    <citation type="journal article" date="2023" name="Nat. Plants">
        <title>Single-cell RNA sequencing provides a high-resolution roadmap for understanding the multicellular compartmentation of specialized metabolism.</title>
        <authorList>
            <person name="Sun S."/>
            <person name="Shen X."/>
            <person name="Li Y."/>
            <person name="Li Y."/>
            <person name="Wang S."/>
            <person name="Li R."/>
            <person name="Zhang H."/>
            <person name="Shen G."/>
            <person name="Guo B."/>
            <person name="Wei J."/>
            <person name="Xu J."/>
            <person name="St-Pierre B."/>
            <person name="Chen S."/>
            <person name="Sun C."/>
        </authorList>
    </citation>
    <scope>NUCLEOTIDE SEQUENCE [LARGE SCALE GENOMIC DNA]</scope>
</reference>
<comment type="caution">
    <text evidence="1">The sequence shown here is derived from an EMBL/GenBank/DDBJ whole genome shotgun (WGS) entry which is preliminary data.</text>
</comment>
<accession>A0ACB9ZHW3</accession>
<organism evidence="1 2">
    <name type="scientific">Catharanthus roseus</name>
    <name type="common">Madagascar periwinkle</name>
    <name type="synonym">Vinca rosea</name>
    <dbReference type="NCBI Taxonomy" id="4058"/>
    <lineage>
        <taxon>Eukaryota</taxon>
        <taxon>Viridiplantae</taxon>
        <taxon>Streptophyta</taxon>
        <taxon>Embryophyta</taxon>
        <taxon>Tracheophyta</taxon>
        <taxon>Spermatophyta</taxon>
        <taxon>Magnoliopsida</taxon>
        <taxon>eudicotyledons</taxon>
        <taxon>Gunneridae</taxon>
        <taxon>Pentapetalae</taxon>
        <taxon>asterids</taxon>
        <taxon>lamiids</taxon>
        <taxon>Gentianales</taxon>
        <taxon>Apocynaceae</taxon>
        <taxon>Rauvolfioideae</taxon>
        <taxon>Vinceae</taxon>
        <taxon>Catharanthinae</taxon>
        <taxon>Catharanthus</taxon>
    </lineage>
</organism>
<dbReference type="Proteomes" id="UP001060085">
    <property type="component" value="Linkage Group LG08"/>
</dbReference>
<sequence>MLKGLPNAESRLFLFEADVYKPDSFGLAIEGCEIVFHMATPLLHNNQSSQYKNTSEAAVAAVKSIAESCIKSGTVKRLIYTASIVAASPLKHDGNGEYKDFMDETCWTPLNHSFAYPKDFLIDYAHSKTLSEKEVLKYNTENLQVVSLACGLVGGDAIQSNIPESVAVLIAQYLNDKNRYEVLRFLEELNGKLPILHLQDVTSAHIFSMENSEIKGRFLCASAFLKSSEIANFLEKFHQETKIEDGFIEDTKRDIKWGSSKLEEFGFEYKYGVEKILNDSVECIKRFL</sequence>
<name>A0ACB9ZHW3_CATRO</name>
<dbReference type="EMBL" id="CM044708">
    <property type="protein sequence ID" value="KAI5647149.1"/>
    <property type="molecule type" value="Genomic_DNA"/>
</dbReference>
<protein>
    <submittedName>
        <fullName evidence="1">Uncharacterized protein</fullName>
    </submittedName>
</protein>